<dbReference type="AlphaFoldDB" id="A0AA41UKB4"/>
<evidence type="ECO:0000256" key="2">
    <source>
        <dbReference type="SAM" id="Phobius"/>
    </source>
</evidence>
<keyword evidence="2" id="KW-1133">Transmembrane helix</keyword>
<dbReference type="Proteomes" id="UP001165427">
    <property type="component" value="Unassembled WGS sequence"/>
</dbReference>
<feature type="transmembrane region" description="Helical" evidence="2">
    <location>
        <begin position="110"/>
        <end position="133"/>
    </location>
</feature>
<feature type="transmembrane region" description="Helical" evidence="2">
    <location>
        <begin position="367"/>
        <end position="390"/>
    </location>
</feature>
<feature type="transmembrane region" description="Helical" evidence="2">
    <location>
        <begin position="81"/>
        <end position="98"/>
    </location>
</feature>
<keyword evidence="2" id="KW-0472">Membrane</keyword>
<feature type="transmembrane region" description="Helical" evidence="2">
    <location>
        <begin position="235"/>
        <end position="259"/>
    </location>
</feature>
<feature type="transmembrane region" description="Helical" evidence="2">
    <location>
        <begin position="298"/>
        <end position="317"/>
    </location>
</feature>
<sequence length="456" mass="49151">MAGTGLSTNIKLAYASPAFALAVVGIPVYVYMPKLYTDVVGVDIAVLGALLFGVRLFDAVTDPLIGLWSDATRSRWGRRRPFIAAGMALVALSLFFLFTPPDTRPTAAAVWFGVWIYVLFFFWTMATVPFEALGPEITFDYHARTTLFGWRDGALIAGTLVAAASPALIQALFGLGADARGEREKFYWMAILYAPLLLASGAWCVASVSERSGVSVAACTGLLRGIRALGRNRPFWVLLASYTISAVGNNLPATLILFYVQYVLESVRADLFLMLYFVTGILLLPAWIALARRVGKKWAWLGAMGVNSGAFTGVYFLGPGDTLLYGLLVVASGIGFGATLALPSAIQADVIDYDELQTGRRREGLYIGLWSISRKLAAAVGVGAGLALLGASGYTPNRAQSPEVVHMLRVLYALVPAICNLLGLVIAMTYPIDETLHRKIRAQIDARHAVPSSRRA</sequence>
<name>A0AA41UKB4_9BACT</name>
<dbReference type="NCBIfam" id="TIGR00792">
    <property type="entry name" value="gph"/>
    <property type="match status" value="1"/>
</dbReference>
<dbReference type="SUPFAM" id="SSF103473">
    <property type="entry name" value="MFS general substrate transporter"/>
    <property type="match status" value="1"/>
</dbReference>
<dbReference type="RefSeq" id="WP_246914368.1">
    <property type="nucleotide sequence ID" value="NZ_JALJRB010000036.1"/>
</dbReference>
<feature type="transmembrane region" description="Helical" evidence="2">
    <location>
        <begin position="323"/>
        <end position="346"/>
    </location>
</feature>
<organism evidence="3 4">
    <name type="scientific">Desulfatitalea alkaliphila</name>
    <dbReference type="NCBI Taxonomy" id="2929485"/>
    <lineage>
        <taxon>Bacteria</taxon>
        <taxon>Pseudomonadati</taxon>
        <taxon>Thermodesulfobacteriota</taxon>
        <taxon>Desulfobacteria</taxon>
        <taxon>Desulfobacterales</taxon>
        <taxon>Desulfosarcinaceae</taxon>
        <taxon>Desulfatitalea</taxon>
    </lineage>
</organism>
<keyword evidence="4" id="KW-1185">Reference proteome</keyword>
<proteinExistence type="inferred from homology"/>
<dbReference type="GO" id="GO:0006814">
    <property type="term" value="P:sodium ion transport"/>
    <property type="evidence" value="ECO:0007669"/>
    <property type="project" value="InterPro"/>
</dbReference>
<comment type="similarity">
    <text evidence="1">Belongs to the sodium:galactoside symporter (TC 2.A.2) family.</text>
</comment>
<evidence type="ECO:0000313" key="4">
    <source>
        <dbReference type="Proteomes" id="UP001165427"/>
    </source>
</evidence>
<dbReference type="Pfam" id="PF13347">
    <property type="entry name" value="MFS_2"/>
    <property type="match status" value="1"/>
</dbReference>
<evidence type="ECO:0000256" key="1">
    <source>
        <dbReference type="ARBA" id="ARBA00009617"/>
    </source>
</evidence>
<feature type="transmembrane region" description="Helical" evidence="2">
    <location>
        <begin position="271"/>
        <end position="291"/>
    </location>
</feature>
<feature type="transmembrane region" description="Helical" evidence="2">
    <location>
        <begin position="154"/>
        <end position="174"/>
    </location>
</feature>
<accession>A0AA41UKB4</accession>
<feature type="transmembrane region" description="Helical" evidence="2">
    <location>
        <begin position="44"/>
        <end position="69"/>
    </location>
</feature>
<dbReference type="GO" id="GO:0008643">
    <property type="term" value="P:carbohydrate transport"/>
    <property type="evidence" value="ECO:0007669"/>
    <property type="project" value="InterPro"/>
</dbReference>
<protein>
    <submittedName>
        <fullName evidence="3">Glycoside-pentoside-hexuronide (GPH):cation symporter</fullName>
    </submittedName>
</protein>
<reference evidence="3" key="1">
    <citation type="submission" date="2022-04" db="EMBL/GenBank/DDBJ databases">
        <title>Desulfatitalea alkaliphila sp. nov., a novel anaerobic sulfate-reducing bacterium isolated from terrestrial mud volcano, Taman Peninsula, Russia.</title>
        <authorList>
            <person name="Khomyakova M.A."/>
            <person name="Merkel A.Y."/>
            <person name="Slobodkin A.I."/>
        </authorList>
    </citation>
    <scope>NUCLEOTIDE SEQUENCE</scope>
    <source>
        <strain evidence="3">M08but</strain>
    </source>
</reference>
<dbReference type="GO" id="GO:0015293">
    <property type="term" value="F:symporter activity"/>
    <property type="evidence" value="ECO:0007669"/>
    <property type="project" value="InterPro"/>
</dbReference>
<dbReference type="GO" id="GO:0005886">
    <property type="term" value="C:plasma membrane"/>
    <property type="evidence" value="ECO:0007669"/>
    <property type="project" value="TreeGrafter"/>
</dbReference>
<dbReference type="InterPro" id="IPR036259">
    <property type="entry name" value="MFS_trans_sf"/>
</dbReference>
<dbReference type="EMBL" id="JALJRB010000036">
    <property type="protein sequence ID" value="MCJ8502875.1"/>
    <property type="molecule type" value="Genomic_DNA"/>
</dbReference>
<dbReference type="Gene3D" id="1.20.1250.20">
    <property type="entry name" value="MFS general substrate transporter like domains"/>
    <property type="match status" value="2"/>
</dbReference>
<dbReference type="InterPro" id="IPR001927">
    <property type="entry name" value="Na/Gal_symport"/>
</dbReference>
<feature type="transmembrane region" description="Helical" evidence="2">
    <location>
        <begin position="12"/>
        <end position="32"/>
    </location>
</feature>
<dbReference type="CDD" id="cd17332">
    <property type="entry name" value="MFS_MelB_like"/>
    <property type="match status" value="1"/>
</dbReference>
<dbReference type="PANTHER" id="PTHR11328">
    <property type="entry name" value="MAJOR FACILITATOR SUPERFAMILY DOMAIN-CONTAINING PROTEIN"/>
    <property type="match status" value="1"/>
</dbReference>
<gene>
    <name evidence="3" type="ORF">MRX98_20030</name>
</gene>
<keyword evidence="2" id="KW-0812">Transmembrane</keyword>
<evidence type="ECO:0000313" key="3">
    <source>
        <dbReference type="EMBL" id="MCJ8502875.1"/>
    </source>
</evidence>
<feature type="transmembrane region" description="Helical" evidence="2">
    <location>
        <begin position="410"/>
        <end position="432"/>
    </location>
</feature>
<comment type="caution">
    <text evidence="3">The sequence shown here is derived from an EMBL/GenBank/DDBJ whole genome shotgun (WGS) entry which is preliminary data.</text>
</comment>
<dbReference type="PANTHER" id="PTHR11328:SF24">
    <property type="entry name" value="MAJOR FACILITATOR SUPERFAMILY (MFS) PROFILE DOMAIN-CONTAINING PROTEIN"/>
    <property type="match status" value="1"/>
</dbReference>
<dbReference type="InterPro" id="IPR039672">
    <property type="entry name" value="MFS_2"/>
</dbReference>
<feature type="transmembrane region" description="Helical" evidence="2">
    <location>
        <begin position="186"/>
        <end position="206"/>
    </location>
</feature>